<dbReference type="PANTHER" id="PTHR31571:SF1">
    <property type="entry name" value="ALTERED INHERITANCE OF MITOCHONDRIA PROTEIN 6"/>
    <property type="match status" value="1"/>
</dbReference>
<organism evidence="3 4">
    <name type="scientific">Ceriporiopsis subvermispora (strain B)</name>
    <name type="common">White-rot fungus</name>
    <name type="synonym">Gelatoporia subvermispora</name>
    <dbReference type="NCBI Taxonomy" id="914234"/>
    <lineage>
        <taxon>Eukaryota</taxon>
        <taxon>Fungi</taxon>
        <taxon>Dikarya</taxon>
        <taxon>Basidiomycota</taxon>
        <taxon>Agaricomycotina</taxon>
        <taxon>Agaricomycetes</taxon>
        <taxon>Polyporales</taxon>
        <taxon>Gelatoporiaceae</taxon>
        <taxon>Gelatoporia</taxon>
    </lineage>
</organism>
<name>M2PZ78_CERS8</name>
<dbReference type="AlphaFoldDB" id="M2PZ78"/>
<dbReference type="CDD" id="cd08577">
    <property type="entry name" value="PI-PLCc_GDPD_SF_unchar3"/>
    <property type="match status" value="1"/>
</dbReference>
<evidence type="ECO:0000256" key="1">
    <source>
        <dbReference type="ARBA" id="ARBA00008858"/>
    </source>
</evidence>
<dbReference type="Proteomes" id="UP000016930">
    <property type="component" value="Unassembled WGS sequence"/>
</dbReference>
<protein>
    <recommendedName>
        <fullName evidence="2">Altered inheritance of mitochondria protein 6</fullName>
    </recommendedName>
</protein>
<keyword evidence="4" id="KW-1185">Reference proteome</keyword>
<dbReference type="STRING" id="914234.M2PZ78"/>
<dbReference type="SUPFAM" id="SSF51695">
    <property type="entry name" value="PLC-like phosphodiesterases"/>
    <property type="match status" value="1"/>
</dbReference>
<proteinExistence type="inferred from homology"/>
<dbReference type="EMBL" id="KB445791">
    <property type="protein sequence ID" value="EMD42239.1"/>
    <property type="molecule type" value="Genomic_DNA"/>
</dbReference>
<dbReference type="HOGENOM" id="CLU_031561_1_0_1"/>
<evidence type="ECO:0000313" key="4">
    <source>
        <dbReference type="Proteomes" id="UP000016930"/>
    </source>
</evidence>
<evidence type="ECO:0000256" key="2">
    <source>
        <dbReference type="ARBA" id="ARBA00014286"/>
    </source>
</evidence>
<sequence>MAPCNGSQPVLYAIATFACLTALDAWTGLIKGLSHQTIYRLILPSIILAPQLVIANPTVDQQIAFLHSTNSSLLRYPTQFTQNIVPKTIHSHNDYWRNTPLLEALSLGVASVEADVSLFNGTLFVGHEPAALTPNRTLDLLYIQPLLTILNNINPKDEFTVNQTTPNGPFDTSSSTPLQLLIDIKTDGVEALPFILQAFQPLREAGYLTTFANGTLRQSAVTVVGTGNSPLEQVKALEPRDYFFDAPLTQLTDPSLNTTWDPTLSPLASTDYGSAVGWSGIGEISEAQRANITRFVEDAHARGIKARFWDTPGWPIRARDAIWTELLDDGADWLNADDLEAAASF</sequence>
<reference evidence="3 4" key="1">
    <citation type="journal article" date="2012" name="Proc. Natl. Acad. Sci. U.S.A.">
        <title>Comparative genomics of Ceriporiopsis subvermispora and Phanerochaete chrysosporium provide insight into selective ligninolysis.</title>
        <authorList>
            <person name="Fernandez-Fueyo E."/>
            <person name="Ruiz-Duenas F.J."/>
            <person name="Ferreira P."/>
            <person name="Floudas D."/>
            <person name="Hibbett D.S."/>
            <person name="Canessa P."/>
            <person name="Larrondo L.F."/>
            <person name="James T.Y."/>
            <person name="Seelenfreund D."/>
            <person name="Lobos S."/>
            <person name="Polanco R."/>
            <person name="Tello M."/>
            <person name="Honda Y."/>
            <person name="Watanabe T."/>
            <person name="Watanabe T."/>
            <person name="Ryu J.S."/>
            <person name="Kubicek C.P."/>
            <person name="Schmoll M."/>
            <person name="Gaskell J."/>
            <person name="Hammel K.E."/>
            <person name="St John F.J."/>
            <person name="Vanden Wymelenberg A."/>
            <person name="Sabat G."/>
            <person name="Splinter BonDurant S."/>
            <person name="Syed K."/>
            <person name="Yadav J.S."/>
            <person name="Doddapaneni H."/>
            <person name="Subramanian V."/>
            <person name="Lavin J.L."/>
            <person name="Oguiza J.A."/>
            <person name="Perez G."/>
            <person name="Pisabarro A.G."/>
            <person name="Ramirez L."/>
            <person name="Santoyo F."/>
            <person name="Master E."/>
            <person name="Coutinho P.M."/>
            <person name="Henrissat B."/>
            <person name="Lombard V."/>
            <person name="Magnuson J.K."/>
            <person name="Kuees U."/>
            <person name="Hori C."/>
            <person name="Igarashi K."/>
            <person name="Samejima M."/>
            <person name="Held B.W."/>
            <person name="Barry K.W."/>
            <person name="LaButti K.M."/>
            <person name="Lapidus A."/>
            <person name="Lindquist E.A."/>
            <person name="Lucas S.M."/>
            <person name="Riley R."/>
            <person name="Salamov A.A."/>
            <person name="Hoffmeister D."/>
            <person name="Schwenk D."/>
            <person name="Hadar Y."/>
            <person name="Yarden O."/>
            <person name="de Vries R.P."/>
            <person name="Wiebenga A."/>
            <person name="Stenlid J."/>
            <person name="Eastwood D."/>
            <person name="Grigoriev I.V."/>
            <person name="Berka R.M."/>
            <person name="Blanchette R.A."/>
            <person name="Kersten P."/>
            <person name="Martinez A.T."/>
            <person name="Vicuna R."/>
            <person name="Cullen D."/>
        </authorList>
    </citation>
    <scope>NUCLEOTIDE SEQUENCE [LARGE SCALE GENOMIC DNA]</scope>
    <source>
        <strain evidence="3 4">B</strain>
    </source>
</reference>
<dbReference type="PANTHER" id="PTHR31571">
    <property type="entry name" value="ALTERED INHERITANCE OF MITOCHONDRIA PROTEIN 6"/>
    <property type="match status" value="1"/>
</dbReference>
<dbReference type="GO" id="GO:0008081">
    <property type="term" value="F:phosphoric diester hydrolase activity"/>
    <property type="evidence" value="ECO:0007669"/>
    <property type="project" value="InterPro"/>
</dbReference>
<dbReference type="OrthoDB" id="4153866at2759"/>
<accession>M2PZ78</accession>
<gene>
    <name evidence="3" type="ORF">CERSUDRAFT_129757</name>
</gene>
<evidence type="ECO:0000313" key="3">
    <source>
        <dbReference type="EMBL" id="EMD42239.1"/>
    </source>
</evidence>
<dbReference type="InterPro" id="IPR017946">
    <property type="entry name" value="PLC-like_Pdiesterase_TIM-brl"/>
</dbReference>
<comment type="similarity">
    <text evidence="1">Belongs to the AIM6 family.</text>
</comment>
<dbReference type="InterPro" id="IPR039559">
    <property type="entry name" value="AIM6_PI-PLC-like_dom"/>
</dbReference>
<dbReference type="InterPro" id="IPR051236">
    <property type="entry name" value="HAT_RTT109-like"/>
</dbReference>
<dbReference type="GO" id="GO:0006629">
    <property type="term" value="P:lipid metabolic process"/>
    <property type="evidence" value="ECO:0007669"/>
    <property type="project" value="InterPro"/>
</dbReference>